<keyword evidence="7" id="KW-0732">Signal</keyword>
<comment type="subcellular location">
    <subcellularLocation>
        <location evidence="1">Membrane</location>
        <topology evidence="1">Multi-pass membrane protein</topology>
    </subcellularLocation>
</comment>
<dbReference type="PANTHER" id="PTHR45692">
    <property type="entry name" value="G_PROTEIN_RECEP_F2_4 DOMAIN-CONTAINING PROTEIN"/>
    <property type="match status" value="1"/>
</dbReference>
<keyword evidence="5" id="KW-1015">Disulfide bond</keyword>
<dbReference type="InterPro" id="IPR007110">
    <property type="entry name" value="Ig-like_dom"/>
</dbReference>
<dbReference type="Gene3D" id="1.20.1070.10">
    <property type="entry name" value="Rhodopsin 7-helix transmembrane proteins"/>
    <property type="match status" value="1"/>
</dbReference>
<dbReference type="InterPro" id="IPR046338">
    <property type="entry name" value="GAIN_dom_sf"/>
</dbReference>
<gene>
    <name evidence="12" type="primary">LOC100200794</name>
</gene>
<feature type="transmembrane region" description="Helical" evidence="6">
    <location>
        <begin position="1001"/>
        <end position="1020"/>
    </location>
</feature>
<evidence type="ECO:0000259" key="9">
    <source>
        <dbReference type="PROSITE" id="PS50261"/>
    </source>
</evidence>
<dbReference type="Pfam" id="PF01825">
    <property type="entry name" value="GPS"/>
    <property type="match status" value="1"/>
</dbReference>
<dbReference type="InterPro" id="IPR000832">
    <property type="entry name" value="GPCR_2_secretin-like"/>
</dbReference>
<feature type="transmembrane region" description="Helical" evidence="6">
    <location>
        <begin position="1026"/>
        <end position="1048"/>
    </location>
</feature>
<dbReference type="Gene3D" id="2.60.220.50">
    <property type="match status" value="1"/>
</dbReference>
<evidence type="ECO:0000256" key="6">
    <source>
        <dbReference type="SAM" id="Phobius"/>
    </source>
</evidence>
<dbReference type="Pfam" id="PF00002">
    <property type="entry name" value="7tm_2"/>
    <property type="match status" value="1"/>
</dbReference>
<evidence type="ECO:0000256" key="3">
    <source>
        <dbReference type="ARBA" id="ARBA00022989"/>
    </source>
</evidence>
<evidence type="ECO:0000313" key="11">
    <source>
        <dbReference type="Proteomes" id="UP001652625"/>
    </source>
</evidence>
<dbReference type="CDD" id="cd15040">
    <property type="entry name" value="7tmB2_Adhesion"/>
    <property type="match status" value="1"/>
</dbReference>
<feature type="transmembrane region" description="Helical" evidence="6">
    <location>
        <begin position="959"/>
        <end position="980"/>
    </location>
</feature>
<protein>
    <submittedName>
        <fullName evidence="12">Adhesion G-protein coupled receptor G6 isoform X2</fullName>
    </submittedName>
</protein>
<feature type="chain" id="PRO_5046334275" evidence="7">
    <location>
        <begin position="23"/>
        <end position="1098"/>
    </location>
</feature>
<dbReference type="Proteomes" id="UP001652625">
    <property type="component" value="Chromosome 12"/>
</dbReference>
<dbReference type="PROSITE" id="PS50261">
    <property type="entry name" value="G_PROTEIN_RECEP_F2_4"/>
    <property type="match status" value="1"/>
</dbReference>
<reference evidence="12" key="1">
    <citation type="submission" date="2025-08" db="UniProtKB">
        <authorList>
            <consortium name="RefSeq"/>
        </authorList>
    </citation>
    <scope>IDENTIFICATION</scope>
</reference>
<feature type="transmembrane region" description="Helical" evidence="6">
    <location>
        <begin position="814"/>
        <end position="837"/>
    </location>
</feature>
<accession>A0ABM4D2J6</accession>
<dbReference type="InterPro" id="IPR000203">
    <property type="entry name" value="GPS"/>
</dbReference>
<dbReference type="InterPro" id="IPR017981">
    <property type="entry name" value="GPCR_2-like_7TM"/>
</dbReference>
<evidence type="ECO:0000313" key="12">
    <source>
        <dbReference type="RefSeq" id="XP_065668484.1"/>
    </source>
</evidence>
<feature type="domain" description="GAIN-B" evidence="8">
    <location>
        <begin position="646"/>
        <end position="806"/>
    </location>
</feature>
<dbReference type="GeneID" id="100200794"/>
<evidence type="ECO:0000256" key="4">
    <source>
        <dbReference type="ARBA" id="ARBA00023136"/>
    </source>
</evidence>
<feature type="transmembrane region" description="Helical" evidence="6">
    <location>
        <begin position="922"/>
        <end position="939"/>
    </location>
</feature>
<evidence type="ECO:0000256" key="2">
    <source>
        <dbReference type="ARBA" id="ARBA00022692"/>
    </source>
</evidence>
<dbReference type="PANTHER" id="PTHR45692:SF1">
    <property type="entry name" value="G-PROTEIN COUPLED RECEPTORS FAMILY 2 PROFILE 2 DOMAIN-CONTAINING PROTEIN"/>
    <property type="match status" value="1"/>
</dbReference>
<keyword evidence="12" id="KW-0675">Receptor</keyword>
<keyword evidence="4 6" id="KW-0472">Membrane</keyword>
<evidence type="ECO:0000256" key="7">
    <source>
        <dbReference type="SAM" id="SignalP"/>
    </source>
</evidence>
<evidence type="ECO:0000259" key="8">
    <source>
        <dbReference type="PROSITE" id="PS50221"/>
    </source>
</evidence>
<evidence type="ECO:0000259" key="10">
    <source>
        <dbReference type="PROSITE" id="PS50835"/>
    </source>
</evidence>
<dbReference type="PROSITE" id="PS50835">
    <property type="entry name" value="IG_LIKE"/>
    <property type="match status" value="1"/>
</dbReference>
<feature type="domain" description="G-protein coupled receptors family 2 profile 2" evidence="9">
    <location>
        <begin position="812"/>
        <end position="1050"/>
    </location>
</feature>
<keyword evidence="3 6" id="KW-1133">Transmembrane helix</keyword>
<dbReference type="RefSeq" id="XP_065668484.1">
    <property type="nucleotide sequence ID" value="XM_065812412.1"/>
</dbReference>
<proteinExistence type="predicted"/>
<keyword evidence="11" id="KW-1185">Reference proteome</keyword>
<name>A0ABM4D2J6_HYDVU</name>
<feature type="signal peptide" evidence="7">
    <location>
        <begin position="1"/>
        <end position="22"/>
    </location>
</feature>
<evidence type="ECO:0000256" key="1">
    <source>
        <dbReference type="ARBA" id="ARBA00004141"/>
    </source>
</evidence>
<feature type="transmembrane region" description="Helical" evidence="6">
    <location>
        <begin position="849"/>
        <end position="871"/>
    </location>
</feature>
<dbReference type="PRINTS" id="PR00249">
    <property type="entry name" value="GPCRSECRETIN"/>
</dbReference>
<evidence type="ECO:0000256" key="5">
    <source>
        <dbReference type="ARBA" id="ARBA00023157"/>
    </source>
</evidence>
<dbReference type="PROSITE" id="PS50221">
    <property type="entry name" value="GAIN_B"/>
    <property type="match status" value="1"/>
</dbReference>
<feature type="domain" description="Ig-like" evidence="10">
    <location>
        <begin position="211"/>
        <end position="294"/>
    </location>
</feature>
<keyword evidence="2 6" id="KW-0812">Transmembrane</keyword>
<organism evidence="11 12">
    <name type="scientific">Hydra vulgaris</name>
    <name type="common">Hydra</name>
    <name type="synonym">Hydra attenuata</name>
    <dbReference type="NCBI Taxonomy" id="6087"/>
    <lineage>
        <taxon>Eukaryota</taxon>
        <taxon>Metazoa</taxon>
        <taxon>Cnidaria</taxon>
        <taxon>Hydrozoa</taxon>
        <taxon>Hydroidolina</taxon>
        <taxon>Anthoathecata</taxon>
        <taxon>Aplanulata</taxon>
        <taxon>Hydridae</taxon>
        <taxon>Hydra</taxon>
    </lineage>
</organism>
<dbReference type="InterPro" id="IPR057244">
    <property type="entry name" value="GAIN_B"/>
</dbReference>
<sequence length="1098" mass="121868">MWRFISLFICFFTVLLNSKVAAQNEDEEVIYYDVCSNDIVEFWKKISKDNPGNEISFENSNSTLSIVNSTSFIASAADASNDTLSAALTDSSLSLTNILSDLSTDAPLFPTTNPESIFFDGVQLDEEVIPETTSIINYESSPNLSINQKLKKFSLNKNVSLSLSETTVTDKLNGTDIATDLPEFSSILTSTRLPYAAALGAVKYPSFTKPPKVIQIMYNLNLTTSMKIGSQVIISPCVFKTNFPNNSFETYWLKDGTIRIKADIRQLQNNIYEFIIDNFLKNPLVLGDEGFYQCFILIPGEISVLSEKFDIQFQDTVSFKITLMQLSSTDSLVQFVNAQKRSKRNAPNLLNILDNTAVTGYFNSKIEEILESIFHFNINSKILEISEAIIMRVTFFEVENSAKLTLYQAFQNLQNLVSSQNMAELNAISLNTKSLDYCHQDIYGEIAFKGVYDFPDSLYSSLVQINCSYGTGFATRYCLGNFQDGPIWDTPDLQNCNAKSLTTQQLIEISKFAVCTSNDNVTGCLSVIQLVSNVYNIVSNSSFEVTTHFDIDFLAYILSKVVTNNNLQGAIAIEVAKKVLSIVSVIMNCNETIISQSEISNSSITLILSLLDLQARSLSQLLNISIGAISIPENNIALYVNFVNENGFSLYARQNGNKSLEILDDQSNILASDLVASIYVPPETVMPHNDFSPNKVYSYIFRKDVLFKKKSTSNSSSPSPFVQSFILSATILDSEVANLTDPVVLKFHKNYESNITGSDSCAFWNINQGTWSTNGCIKVSSENNVVTCSCNHLTNFALLLDVSQDAYNPVGLEYVTWIGCGISIVSLAITLVTFSIFRNLRKKLAPKILMFLCVSLMGLLVTFLTGAQATYSRLACRVSASLIQLFTLMTFSWMGIEAVNLYRSLVIVFKKGGNTSFLKKSCLFAIGFPVVTVIITAAVKPSNLGNEKVCLVQGLSFTLGVLVPVVITLFFNFFVLALVLRALAIKKMGEKREYYLKQIKLTFICAVLLGLTWVFGVLSIKSLKKPMQWLFCITTSLQGFFIFVFYVVQNKEAVKEWSRVIGLRVSSSSSIASTSNNNFDSSIKKKASCVSIPFEKLS</sequence>
<feature type="transmembrane region" description="Helical" evidence="6">
    <location>
        <begin position="883"/>
        <end position="902"/>
    </location>
</feature>
<dbReference type="SMART" id="SM00303">
    <property type="entry name" value="GPS"/>
    <property type="match status" value="1"/>
</dbReference>